<feature type="compositionally biased region" description="Basic residues" evidence="1">
    <location>
        <begin position="43"/>
        <end position="61"/>
    </location>
</feature>
<dbReference type="PANTHER" id="PTHR38116">
    <property type="entry name" value="CHROMOSOME 7, WHOLE GENOME SHOTGUN SEQUENCE"/>
    <property type="match status" value="1"/>
</dbReference>
<reference evidence="3" key="2">
    <citation type="journal article" date="2018" name="Nat. Commun.">
        <title>Extreme sensitivity to ultraviolet light in the fungal pathogen causing white-nose syndrome of bats.</title>
        <authorList>
            <person name="Palmer J.M."/>
            <person name="Drees K.P."/>
            <person name="Foster J.T."/>
            <person name="Lindner D.L."/>
        </authorList>
    </citation>
    <scope>NUCLEOTIDE SEQUENCE [LARGE SCALE GENOMIC DNA]</scope>
    <source>
        <strain evidence="3">UAMH 10579</strain>
    </source>
</reference>
<organism evidence="2 3">
    <name type="scientific">Pseudogymnoascus verrucosus</name>
    <dbReference type="NCBI Taxonomy" id="342668"/>
    <lineage>
        <taxon>Eukaryota</taxon>
        <taxon>Fungi</taxon>
        <taxon>Dikarya</taxon>
        <taxon>Ascomycota</taxon>
        <taxon>Pezizomycotina</taxon>
        <taxon>Leotiomycetes</taxon>
        <taxon>Thelebolales</taxon>
        <taxon>Thelebolaceae</taxon>
        <taxon>Pseudogymnoascus</taxon>
    </lineage>
</organism>
<feature type="region of interest" description="Disordered" evidence="1">
    <location>
        <begin position="1"/>
        <end position="24"/>
    </location>
</feature>
<evidence type="ECO:0008006" key="4">
    <source>
        <dbReference type="Google" id="ProtNLM"/>
    </source>
</evidence>
<keyword evidence="3" id="KW-1185">Reference proteome</keyword>
<dbReference type="PANTHER" id="PTHR38116:SF1">
    <property type="entry name" value="BZIP DOMAIN-CONTAINING PROTEIN"/>
    <property type="match status" value="1"/>
</dbReference>
<evidence type="ECO:0000256" key="1">
    <source>
        <dbReference type="SAM" id="MobiDB-lite"/>
    </source>
</evidence>
<dbReference type="AlphaFoldDB" id="A0A1B8GLN8"/>
<dbReference type="GeneID" id="28837634"/>
<feature type="region of interest" description="Disordered" evidence="1">
    <location>
        <begin position="43"/>
        <end position="68"/>
    </location>
</feature>
<sequence>MEVNVQRHISASVPAHGSTSQHNPPHIAFRMLDDWTGITDPKRRKIAQNRLNQRKRRRRQRCAVDNAEREDRLATPPISLVGNCINHFACLRDLYRLGIHSEQAKWVACQLEHICYSHYLADSPRTELLLGLTQVNLIRALMFNIDVLGYTSTQMHNDALSPFCIAGPSRVGDELASLPLSLQPTALQRSTPHHPWLDLFPITQMRDNLIAAESFIDEYGLCADLCSSIEGTAGILVWKDPWDPSGWEVTSSFASVWGLAIKDCWDLFRSTNYWRLKRGGKPLFCIPSVVYTPRQT</sequence>
<dbReference type="Pfam" id="PF11905">
    <property type="entry name" value="DUF3425"/>
    <property type="match status" value="1"/>
</dbReference>
<proteinExistence type="predicted"/>
<protein>
    <recommendedName>
        <fullName evidence="4">BZIP domain-containing protein</fullName>
    </recommendedName>
</protein>
<name>A0A1B8GLN8_9PEZI</name>
<dbReference type="RefSeq" id="XP_018130487.2">
    <property type="nucleotide sequence ID" value="XM_018273723.2"/>
</dbReference>
<evidence type="ECO:0000313" key="3">
    <source>
        <dbReference type="Proteomes" id="UP000091956"/>
    </source>
</evidence>
<evidence type="ECO:0000313" key="2">
    <source>
        <dbReference type="EMBL" id="OBT96754.2"/>
    </source>
</evidence>
<dbReference type="Proteomes" id="UP000091956">
    <property type="component" value="Unassembled WGS sequence"/>
</dbReference>
<dbReference type="EMBL" id="KV460226">
    <property type="protein sequence ID" value="OBT96754.2"/>
    <property type="molecule type" value="Genomic_DNA"/>
</dbReference>
<reference evidence="2 3" key="1">
    <citation type="submission" date="2016-03" db="EMBL/GenBank/DDBJ databases">
        <title>Comparative genomics of Pseudogymnoascus destructans, the fungus causing white-nose syndrome of bats.</title>
        <authorList>
            <person name="Palmer J.M."/>
            <person name="Drees K.P."/>
            <person name="Foster J.T."/>
            <person name="Lindner D.L."/>
        </authorList>
    </citation>
    <scope>NUCLEOTIDE SEQUENCE [LARGE SCALE GENOMIC DNA]</scope>
    <source>
        <strain evidence="2 3">UAMH 10579</strain>
    </source>
</reference>
<dbReference type="STRING" id="342668.A0A1B8GLN8"/>
<accession>A0A1B8GLN8</accession>
<gene>
    <name evidence="2" type="ORF">VE01_04248</name>
</gene>
<dbReference type="InterPro" id="IPR021833">
    <property type="entry name" value="DUF3425"/>
</dbReference>